<feature type="transmembrane region" description="Helical" evidence="1">
    <location>
        <begin position="80"/>
        <end position="99"/>
    </location>
</feature>
<keyword evidence="1" id="KW-0472">Membrane</keyword>
<dbReference type="RefSeq" id="WP_086597078.1">
    <property type="nucleotide sequence ID" value="NZ_MTSE01000031.1"/>
</dbReference>
<gene>
    <name evidence="2" type="ORF">BXP70_26180</name>
</gene>
<proteinExistence type="predicted"/>
<evidence type="ECO:0000256" key="1">
    <source>
        <dbReference type="SAM" id="Phobius"/>
    </source>
</evidence>
<evidence type="ECO:0000313" key="2">
    <source>
        <dbReference type="EMBL" id="OUJ69799.1"/>
    </source>
</evidence>
<dbReference type="AlphaFoldDB" id="A0A243W7S3"/>
<feature type="transmembrane region" description="Helical" evidence="1">
    <location>
        <begin position="12"/>
        <end position="35"/>
    </location>
</feature>
<dbReference type="Proteomes" id="UP000194873">
    <property type="component" value="Unassembled WGS sequence"/>
</dbReference>
<keyword evidence="1" id="KW-0812">Transmembrane</keyword>
<keyword evidence="3" id="KW-1185">Reference proteome</keyword>
<feature type="transmembrane region" description="Helical" evidence="1">
    <location>
        <begin position="47"/>
        <end position="68"/>
    </location>
</feature>
<dbReference type="EMBL" id="MTSE01000031">
    <property type="protein sequence ID" value="OUJ69799.1"/>
    <property type="molecule type" value="Genomic_DNA"/>
</dbReference>
<accession>A0A243W7S3</accession>
<organism evidence="2 3">
    <name type="scientific">Hymenobacter crusticola</name>
    <dbReference type="NCBI Taxonomy" id="1770526"/>
    <lineage>
        <taxon>Bacteria</taxon>
        <taxon>Pseudomonadati</taxon>
        <taxon>Bacteroidota</taxon>
        <taxon>Cytophagia</taxon>
        <taxon>Cytophagales</taxon>
        <taxon>Hymenobacteraceae</taxon>
        <taxon>Hymenobacter</taxon>
    </lineage>
</organism>
<evidence type="ECO:0000313" key="3">
    <source>
        <dbReference type="Proteomes" id="UP000194873"/>
    </source>
</evidence>
<keyword evidence="1" id="KW-1133">Transmembrane helix</keyword>
<sequence length="107" mass="12146">MLSFLALLLDELSPITAFIDLLKMVGIAALYWLTWRLLFRKGISADLRLLGIGLACVLAIIGFSTWPQKYSWQKHAFTDYILVLLLCIPLLAAAVRLAYRTAYNRRS</sequence>
<name>A0A243W7S3_9BACT</name>
<protein>
    <submittedName>
        <fullName evidence="2">Uncharacterized protein</fullName>
    </submittedName>
</protein>
<reference evidence="2 3" key="1">
    <citation type="submission" date="2017-01" db="EMBL/GenBank/DDBJ databases">
        <title>A new Hymenobacter.</title>
        <authorList>
            <person name="Liang Y."/>
            <person name="Feng F."/>
        </authorList>
    </citation>
    <scope>NUCLEOTIDE SEQUENCE [LARGE SCALE GENOMIC DNA]</scope>
    <source>
        <strain evidence="2">MIMBbqt21</strain>
    </source>
</reference>
<comment type="caution">
    <text evidence="2">The sequence shown here is derived from an EMBL/GenBank/DDBJ whole genome shotgun (WGS) entry which is preliminary data.</text>
</comment>